<gene>
    <name evidence="1" type="ORF">SLS53_002453</name>
</gene>
<dbReference type="EMBL" id="JAJSPL020000006">
    <property type="protein sequence ID" value="KAK7746494.1"/>
    <property type="molecule type" value="Genomic_DNA"/>
</dbReference>
<accession>A0AAN9YKV1</accession>
<dbReference type="SUPFAM" id="SSF48239">
    <property type="entry name" value="Terpenoid cyclases/Protein prenyltransferases"/>
    <property type="match status" value="1"/>
</dbReference>
<sequence>MEGSQGMHGLFVDDKGAKVCGQLRNLLQDPLPRAEAYLKANAGSHHCLIQGHEDLVLKDNFAQLMIWELTGDESLIYLRWPSGKLLGAHNGESINGKSNGNGISNGKVNGNSTSNGANGVYGNSNVNNGLWNYFYEDPVLTCRDFPPDADTTSTAYLSLPAEYLPTIAPVELVLDAMATNIDSDGIMQTYFTDDRPRTTPEVCCNILRVFHRFGYGSDPRIKRTEDWIVSCLENNACLEGSRHYSTPESFLYFVARLYVECGSHPLAQRLSAIKGQLEKRINVPTNPLALALRIFACQLVGIEAGLYRKDLEALLSLQSGDGGWPAGHFCCIGKTGACIGNRGLTTALSARIIRNGR</sequence>
<dbReference type="InterPro" id="IPR008930">
    <property type="entry name" value="Terpenoid_cyclase/PrenylTrfase"/>
</dbReference>
<dbReference type="Proteomes" id="UP001320245">
    <property type="component" value="Unassembled WGS sequence"/>
</dbReference>
<reference evidence="1 2" key="1">
    <citation type="journal article" date="2023" name="PLoS ONE">
        <title>Cytospora paraplurivora sp. nov. isolated from orchards with fruit tree decline syndrome in Ontario, Canada.</title>
        <authorList>
            <person name="Ilyukhin E."/>
            <person name="Nguyen H.D.T."/>
            <person name="Castle A.J."/>
            <person name="Ellouze W."/>
        </authorList>
    </citation>
    <scope>NUCLEOTIDE SEQUENCE [LARGE SCALE GENOMIC DNA]</scope>
    <source>
        <strain evidence="1 2">FDS-564</strain>
    </source>
</reference>
<evidence type="ECO:0000313" key="1">
    <source>
        <dbReference type="EMBL" id="KAK7746494.1"/>
    </source>
</evidence>
<protein>
    <submittedName>
        <fullName evidence="1">Uncharacterized protein</fullName>
    </submittedName>
</protein>
<name>A0AAN9YKV1_9PEZI</name>
<evidence type="ECO:0000313" key="2">
    <source>
        <dbReference type="Proteomes" id="UP001320245"/>
    </source>
</evidence>
<organism evidence="1 2">
    <name type="scientific">Cytospora paraplurivora</name>
    <dbReference type="NCBI Taxonomy" id="2898453"/>
    <lineage>
        <taxon>Eukaryota</taxon>
        <taxon>Fungi</taxon>
        <taxon>Dikarya</taxon>
        <taxon>Ascomycota</taxon>
        <taxon>Pezizomycotina</taxon>
        <taxon>Sordariomycetes</taxon>
        <taxon>Sordariomycetidae</taxon>
        <taxon>Diaporthales</taxon>
        <taxon>Cytosporaceae</taxon>
        <taxon>Cytospora</taxon>
    </lineage>
</organism>
<comment type="caution">
    <text evidence="1">The sequence shown here is derived from an EMBL/GenBank/DDBJ whole genome shotgun (WGS) entry which is preliminary data.</text>
</comment>
<keyword evidence="2" id="KW-1185">Reference proteome</keyword>
<dbReference type="Gene3D" id="1.50.10.20">
    <property type="match status" value="1"/>
</dbReference>
<dbReference type="AlphaFoldDB" id="A0AAN9YKV1"/>
<proteinExistence type="predicted"/>